<dbReference type="HOGENOM" id="CLU_1224111_0_0_5"/>
<dbReference type="Proteomes" id="UP000009887">
    <property type="component" value="Unassembled WGS sequence"/>
</dbReference>
<evidence type="ECO:0000313" key="1">
    <source>
        <dbReference type="EMBL" id="EKU72746.1"/>
    </source>
</evidence>
<comment type="caution">
    <text evidence="1">The sequence shown here is derived from an EMBL/GenBank/DDBJ whole genome shotgun (WGS) entry which is preliminary data.</text>
</comment>
<dbReference type="PATRIC" id="fig|883163.3.peg.4145"/>
<protein>
    <submittedName>
        <fullName evidence="1">Uncharacterized protein</fullName>
    </submittedName>
</protein>
<reference evidence="1 2" key="1">
    <citation type="submission" date="2012-09" db="EMBL/GenBank/DDBJ databases">
        <title>The Genome Sequence of Sphingobium yanoikuyae ATCC 51230.</title>
        <authorList>
            <consortium name="The Broad Institute Genome Sequencing Platform"/>
            <person name="Earl A."/>
            <person name="Ward D."/>
            <person name="Feldgarden M."/>
            <person name="Gevers D."/>
            <person name="Huys G."/>
            <person name="Walker B."/>
            <person name="Young S.K."/>
            <person name="Zeng Q."/>
            <person name="Gargeya S."/>
            <person name="Fitzgerald M."/>
            <person name="Haas B."/>
            <person name="Abouelleil A."/>
            <person name="Alvarado L."/>
            <person name="Arachchi H.M."/>
            <person name="Berlin A.M."/>
            <person name="Chapman S.B."/>
            <person name="Goldberg J."/>
            <person name="Griggs A."/>
            <person name="Gujja S."/>
            <person name="Hansen M."/>
            <person name="Howarth C."/>
            <person name="Imamovic A."/>
            <person name="Larimer J."/>
            <person name="McCowen C."/>
            <person name="Montmayeur A."/>
            <person name="Murphy C."/>
            <person name="Neiman D."/>
            <person name="Pearson M."/>
            <person name="Priest M."/>
            <person name="Roberts A."/>
            <person name="Saif S."/>
            <person name="Shea T."/>
            <person name="Sisk P."/>
            <person name="Sykes S."/>
            <person name="Wortman J."/>
            <person name="Nusbaum C."/>
            <person name="Birren B."/>
        </authorList>
    </citation>
    <scope>NUCLEOTIDE SEQUENCE [LARGE SCALE GENOMIC DNA]</scope>
    <source>
        <strain evidence="1 2">ATCC 51230</strain>
    </source>
</reference>
<dbReference type="AlphaFoldDB" id="K9CPD1"/>
<gene>
    <name evidence="1" type="ORF">HMPREF9718_04109</name>
</gene>
<sequence>MPHMSENLLDQQVRAFGNDLFAALSQACFRRGNHIVGVRQDHRSRNPSDLACVGGPYPIASLARHRLACIPMKETNMRGCYLPIFILLVGCGSERQAVPSNNAGLHDEPLSVQALSQIAPELTAPPSDFQMPDFAPRYPGSVLVSVNIADAGTTRNHEVRLTTTDDAEAIMAFYRERFATGGMRKTSDFLSGGSGMMSATGKGRKASVAIARERDHQAIILTYSGE</sequence>
<evidence type="ECO:0000313" key="2">
    <source>
        <dbReference type="Proteomes" id="UP000009887"/>
    </source>
</evidence>
<dbReference type="EMBL" id="AGZU01000016">
    <property type="protein sequence ID" value="EKU72746.1"/>
    <property type="molecule type" value="Genomic_DNA"/>
</dbReference>
<name>K9CPD1_SPHYA</name>
<proteinExistence type="predicted"/>
<accession>K9CPD1</accession>
<organism evidence="1 2">
    <name type="scientific">Sphingobium yanoikuyae ATCC 51230</name>
    <dbReference type="NCBI Taxonomy" id="883163"/>
    <lineage>
        <taxon>Bacteria</taxon>
        <taxon>Pseudomonadati</taxon>
        <taxon>Pseudomonadota</taxon>
        <taxon>Alphaproteobacteria</taxon>
        <taxon>Sphingomonadales</taxon>
        <taxon>Sphingomonadaceae</taxon>
        <taxon>Sphingobium</taxon>
    </lineage>
</organism>
<keyword evidence="2" id="KW-1185">Reference proteome</keyword>